<accession>A0A6A5KWP4</accession>
<protein>
    <submittedName>
        <fullName evidence="2">Uncharacterized protein</fullName>
    </submittedName>
</protein>
<evidence type="ECO:0000313" key="2">
    <source>
        <dbReference type="EMBL" id="KAF1839406.1"/>
    </source>
</evidence>
<dbReference type="EMBL" id="ML975245">
    <property type="protein sequence ID" value="KAF1839406.1"/>
    <property type="molecule type" value="Genomic_DNA"/>
</dbReference>
<feature type="compositionally biased region" description="Pro residues" evidence="1">
    <location>
        <begin position="332"/>
        <end position="341"/>
    </location>
</feature>
<dbReference type="OrthoDB" id="3801063at2759"/>
<feature type="compositionally biased region" description="Acidic residues" evidence="1">
    <location>
        <begin position="489"/>
        <end position="503"/>
    </location>
</feature>
<proteinExistence type="predicted"/>
<dbReference type="Proteomes" id="UP000800040">
    <property type="component" value="Unassembled WGS sequence"/>
</dbReference>
<dbReference type="AlphaFoldDB" id="A0A6A5KWP4"/>
<gene>
    <name evidence="2" type="ORF">BDW02DRAFT_611421</name>
</gene>
<reference evidence="2" key="1">
    <citation type="submission" date="2020-01" db="EMBL/GenBank/DDBJ databases">
        <authorList>
            <consortium name="DOE Joint Genome Institute"/>
            <person name="Haridas S."/>
            <person name="Albert R."/>
            <person name="Binder M."/>
            <person name="Bloem J."/>
            <person name="Labutti K."/>
            <person name="Salamov A."/>
            <person name="Andreopoulos B."/>
            <person name="Baker S.E."/>
            <person name="Barry K."/>
            <person name="Bills G."/>
            <person name="Bluhm B.H."/>
            <person name="Cannon C."/>
            <person name="Castanera R."/>
            <person name="Culley D.E."/>
            <person name="Daum C."/>
            <person name="Ezra D."/>
            <person name="Gonzalez J.B."/>
            <person name="Henrissat B."/>
            <person name="Kuo A."/>
            <person name="Liang C."/>
            <person name="Lipzen A."/>
            <person name="Lutzoni F."/>
            <person name="Magnuson J."/>
            <person name="Mondo S."/>
            <person name="Nolan M."/>
            <person name="Ohm R."/>
            <person name="Pangilinan J."/>
            <person name="Park H.-J."/>
            <person name="Ramirez L."/>
            <person name="Alfaro M."/>
            <person name="Sun H."/>
            <person name="Tritt A."/>
            <person name="Yoshinaga Y."/>
            <person name="Zwiers L.-H."/>
            <person name="Turgeon B.G."/>
            <person name="Goodwin S.B."/>
            <person name="Spatafora J.W."/>
            <person name="Crous P.W."/>
            <person name="Grigoriev I.V."/>
        </authorList>
    </citation>
    <scope>NUCLEOTIDE SEQUENCE</scope>
    <source>
        <strain evidence="2">P77</strain>
    </source>
</reference>
<evidence type="ECO:0000256" key="1">
    <source>
        <dbReference type="SAM" id="MobiDB-lite"/>
    </source>
</evidence>
<feature type="region of interest" description="Disordered" evidence="1">
    <location>
        <begin position="309"/>
        <end position="369"/>
    </location>
</feature>
<evidence type="ECO:0000313" key="3">
    <source>
        <dbReference type="Proteomes" id="UP000800040"/>
    </source>
</evidence>
<keyword evidence="3" id="KW-1185">Reference proteome</keyword>
<feature type="region of interest" description="Disordered" evidence="1">
    <location>
        <begin position="482"/>
        <end position="503"/>
    </location>
</feature>
<name>A0A6A5KWP4_9PLEO</name>
<sequence length="503" mass="54767">MTDPTALAQAAAGVAVIQPDPYRFNQDGRPTGLVFGQNPQSAYAWRHRSGKDPHTHPAQDGTISLVMARQEEYIAEMMQAMFSLEDARDHAKFNGRVLFHRAGAGSVSVPDVEAACRCLFQKILDQCHFGFSHGAKDHATRADIELTCEERFAEIINGLHDWKCICKDIFLSDDKMEDLANGPIAYYDTKKASLRNNDGKRKANAEGLKARAEMMKKKKGEVGDDKEHSKSALSTEGSVITAMAPSRQTMVPPFPAQYGIAPAPAMHAGQDILGNAELYGDPRENFMHAQFDQGLKHLDMGLSFSNLTTAQPTNRPVSNADGFSGRPTMPHAAPPPYNPPSHRPRTACLPRISTPSGQPQAPPAVPNVTDQGTQINTNNPRKQIHDDAFHYSICPPSDPALLSPMSGVVNPNIVSSNNGLTFHTGGETTINFYGDINIAGTMFNARAPLQSTNFPLVGRGVKHKRTDTMDAGLLAMAMESKRRRYGEQVGEDGEDVEEGLPRG</sequence>
<organism evidence="2 3">
    <name type="scientific">Decorospora gaudefroyi</name>
    <dbReference type="NCBI Taxonomy" id="184978"/>
    <lineage>
        <taxon>Eukaryota</taxon>
        <taxon>Fungi</taxon>
        <taxon>Dikarya</taxon>
        <taxon>Ascomycota</taxon>
        <taxon>Pezizomycotina</taxon>
        <taxon>Dothideomycetes</taxon>
        <taxon>Pleosporomycetidae</taxon>
        <taxon>Pleosporales</taxon>
        <taxon>Pleosporineae</taxon>
        <taxon>Pleosporaceae</taxon>
        <taxon>Decorospora</taxon>
    </lineage>
</organism>